<dbReference type="OrthoDB" id="10044040at2759"/>
<dbReference type="GO" id="GO:0051301">
    <property type="term" value="P:cell division"/>
    <property type="evidence" value="ECO:0007669"/>
    <property type="project" value="InterPro"/>
</dbReference>
<feature type="region of interest" description="Disordered" evidence="2">
    <location>
        <begin position="24"/>
        <end position="99"/>
    </location>
</feature>
<dbReference type="OMA" id="QDKSQSW"/>
<dbReference type="FunCoup" id="A0A674NTV6">
    <property type="interactions" value="722"/>
</dbReference>
<feature type="compositionally biased region" description="Polar residues" evidence="2">
    <location>
        <begin position="51"/>
        <end position="78"/>
    </location>
</feature>
<proteinExistence type="predicted"/>
<name>A0A674NTV6_TAKRU</name>
<evidence type="ECO:0000256" key="2">
    <source>
        <dbReference type="SAM" id="MobiDB-lite"/>
    </source>
</evidence>
<dbReference type="Ensembl" id="ENSTRUT00000075994.1">
    <property type="protein sequence ID" value="ENSTRUP00000077052.1"/>
    <property type="gene ID" value="ENSTRUG00000033111.1"/>
</dbReference>
<feature type="coiled-coil region" evidence="1">
    <location>
        <begin position="206"/>
        <end position="233"/>
    </location>
</feature>
<keyword evidence="1" id="KW-0175">Coiled coil</keyword>
<dbReference type="CTD" id="79980"/>
<organism evidence="3 4">
    <name type="scientific">Takifugu rubripes</name>
    <name type="common">Japanese pufferfish</name>
    <name type="synonym">Fugu rubripes</name>
    <dbReference type="NCBI Taxonomy" id="31033"/>
    <lineage>
        <taxon>Eukaryota</taxon>
        <taxon>Metazoa</taxon>
        <taxon>Chordata</taxon>
        <taxon>Craniata</taxon>
        <taxon>Vertebrata</taxon>
        <taxon>Euteleostomi</taxon>
        <taxon>Actinopterygii</taxon>
        <taxon>Neopterygii</taxon>
        <taxon>Teleostei</taxon>
        <taxon>Neoteleostei</taxon>
        <taxon>Acanthomorphata</taxon>
        <taxon>Eupercaria</taxon>
        <taxon>Tetraodontiformes</taxon>
        <taxon>Tetradontoidea</taxon>
        <taxon>Tetraodontidae</taxon>
        <taxon>Takifugu</taxon>
    </lineage>
</organism>
<dbReference type="GO" id="GO:0007059">
    <property type="term" value="P:chromosome segregation"/>
    <property type="evidence" value="ECO:0007669"/>
    <property type="project" value="InterPro"/>
</dbReference>
<dbReference type="PANTHER" id="PTHR14778">
    <property type="entry name" value="KINETOCHORE-ASSOCIATED PROTEIN DSN1 HOMOLOG"/>
    <property type="match status" value="1"/>
</dbReference>
<dbReference type="Proteomes" id="UP000005226">
    <property type="component" value="Chromosome 5"/>
</dbReference>
<dbReference type="KEGG" id="tru:105416465"/>
<accession>A0A674NTV6</accession>
<reference evidence="3 4" key="1">
    <citation type="journal article" date="2011" name="Genome Biol. Evol.">
        <title>Integration of the genetic map and genome assembly of fugu facilitates insights into distinct features of genome evolution in teleosts and mammals.</title>
        <authorList>
            <person name="Kai W."/>
            <person name="Kikuchi K."/>
            <person name="Tohari S."/>
            <person name="Chew A.K."/>
            <person name="Tay A."/>
            <person name="Fujiwara A."/>
            <person name="Hosoya S."/>
            <person name="Suetake H."/>
            <person name="Naruse K."/>
            <person name="Brenner S."/>
            <person name="Suzuki Y."/>
            <person name="Venkatesh B."/>
        </authorList>
    </citation>
    <scope>NUCLEOTIDE SEQUENCE [LARGE SCALE GENOMIC DNA]</scope>
</reference>
<dbReference type="PANTHER" id="PTHR14778:SF2">
    <property type="entry name" value="KINETOCHORE-ASSOCIATED PROTEIN DSN1 HOMOLOG"/>
    <property type="match status" value="1"/>
</dbReference>
<dbReference type="GeneTree" id="ENSGT00390000011347"/>
<dbReference type="InterPro" id="IPR013218">
    <property type="entry name" value="Dsn1/Mis13"/>
</dbReference>
<dbReference type="AlphaFoldDB" id="A0A674NTV6"/>
<evidence type="ECO:0000313" key="4">
    <source>
        <dbReference type="Proteomes" id="UP000005226"/>
    </source>
</evidence>
<gene>
    <name evidence="3" type="primary">LOC105416465</name>
</gene>
<keyword evidence="4" id="KW-1185">Reference proteome</keyword>
<evidence type="ECO:0000256" key="1">
    <source>
        <dbReference type="SAM" id="Coils"/>
    </source>
</evidence>
<dbReference type="GO" id="GO:0000444">
    <property type="term" value="C:MIS12/MIND type complex"/>
    <property type="evidence" value="ECO:0007669"/>
    <property type="project" value="InterPro"/>
</dbReference>
<protein>
    <submittedName>
        <fullName evidence="3">DSN1 component of MIS12 kinetochore complex</fullName>
    </submittedName>
</protein>
<feature type="compositionally biased region" description="Basic residues" evidence="2">
    <location>
        <begin position="87"/>
        <end position="97"/>
    </location>
</feature>
<dbReference type="InParanoid" id="A0A674NTV6"/>
<reference evidence="3" key="2">
    <citation type="submission" date="2025-08" db="UniProtKB">
        <authorList>
            <consortium name="Ensembl"/>
        </authorList>
    </citation>
    <scope>IDENTIFICATION</scope>
</reference>
<evidence type="ECO:0000313" key="3">
    <source>
        <dbReference type="Ensembl" id="ENSTRUP00000077052.1"/>
    </source>
</evidence>
<sequence>MAAEHFETDRDGCGSLTAFRDEVVETTKRCSSKSPDSAPPNKSPRMEDQFHSTQTSAVVEQPAETDQSEVQADNTDGSSDPIVNPTTRRKSFRRATVTRRSLPALPNQYQILCRSISTSSSQQERLEKLMEASMKLALERTGDSLRSVPNASLESFHKQVEHMQKEWKSLAQTISSDSSSESSRDPLVQRAMEKVRKAIESIQTESEGWEALLEKHRTKAQELEREVERGMQTGVPLDSTSVAQSSQYLLIQNKPDYHSLLRRQQPLLNTVSLIMDTQIKMVRQLVFIKEQAQILVKETSARMASEAGLQDLSPDIMKKLMSLPLSSTTA</sequence>
<reference evidence="3" key="3">
    <citation type="submission" date="2025-09" db="UniProtKB">
        <authorList>
            <consortium name="Ensembl"/>
        </authorList>
    </citation>
    <scope>IDENTIFICATION</scope>
</reference>